<dbReference type="InterPro" id="IPR013216">
    <property type="entry name" value="Methyltransf_11"/>
</dbReference>
<dbReference type="EMBL" id="MHNK01000019">
    <property type="protein sequence ID" value="OGZ43238.1"/>
    <property type="molecule type" value="Genomic_DNA"/>
</dbReference>
<dbReference type="InterPro" id="IPR029063">
    <property type="entry name" value="SAM-dependent_MTases_sf"/>
</dbReference>
<protein>
    <recommendedName>
        <fullName evidence="2">Methyltransferase type 11 domain-containing protein</fullName>
    </recommendedName>
</protein>
<evidence type="ECO:0000313" key="4">
    <source>
        <dbReference type="Proteomes" id="UP000177480"/>
    </source>
</evidence>
<dbReference type="CDD" id="cd02440">
    <property type="entry name" value="AdoMet_MTases"/>
    <property type="match status" value="1"/>
</dbReference>
<evidence type="ECO:0000259" key="2">
    <source>
        <dbReference type="Pfam" id="PF08241"/>
    </source>
</evidence>
<feature type="domain" description="Methyltransferase type 11" evidence="2">
    <location>
        <begin position="65"/>
        <end position="159"/>
    </location>
</feature>
<proteinExistence type="predicted"/>
<feature type="region of interest" description="Disordered" evidence="1">
    <location>
        <begin position="1"/>
        <end position="21"/>
    </location>
</feature>
<reference evidence="3 4" key="1">
    <citation type="journal article" date="2016" name="Nat. Commun.">
        <title>Thousands of microbial genomes shed light on interconnected biogeochemical processes in an aquifer system.</title>
        <authorList>
            <person name="Anantharaman K."/>
            <person name="Brown C.T."/>
            <person name="Hug L.A."/>
            <person name="Sharon I."/>
            <person name="Castelle C.J."/>
            <person name="Probst A.J."/>
            <person name="Thomas B.C."/>
            <person name="Singh A."/>
            <person name="Wilkins M.J."/>
            <person name="Karaoz U."/>
            <person name="Brodie E.L."/>
            <person name="Williams K.H."/>
            <person name="Hubbard S.S."/>
            <person name="Banfield J.F."/>
        </authorList>
    </citation>
    <scope>NUCLEOTIDE SEQUENCE [LARGE SCALE GENOMIC DNA]</scope>
</reference>
<dbReference type="STRING" id="1802114.A2719_00930"/>
<dbReference type="Proteomes" id="UP000177480">
    <property type="component" value="Unassembled WGS sequence"/>
</dbReference>
<dbReference type="Gene3D" id="3.40.50.150">
    <property type="entry name" value="Vaccinia Virus protein VP39"/>
    <property type="match status" value="1"/>
</dbReference>
<evidence type="ECO:0000256" key="1">
    <source>
        <dbReference type="SAM" id="MobiDB-lite"/>
    </source>
</evidence>
<name>A0A1G2G067_9BACT</name>
<dbReference type="PANTHER" id="PTHR43861">
    <property type="entry name" value="TRANS-ACONITATE 2-METHYLTRANSFERASE-RELATED"/>
    <property type="match status" value="1"/>
</dbReference>
<dbReference type="GO" id="GO:0008757">
    <property type="term" value="F:S-adenosylmethionine-dependent methyltransferase activity"/>
    <property type="evidence" value="ECO:0007669"/>
    <property type="project" value="InterPro"/>
</dbReference>
<gene>
    <name evidence="3" type="ORF">A2719_00930</name>
</gene>
<dbReference type="AlphaFoldDB" id="A0A1G2G067"/>
<evidence type="ECO:0000313" key="3">
    <source>
        <dbReference type="EMBL" id="OGZ43238.1"/>
    </source>
</evidence>
<sequence length="255" mass="29179">MNTPDKTNNHPTPPGQSGTQQFQEEEYVLPYHWLIERATKKGAVYFGYWNIALMYAGNFKEKNVLDAGCGDGFFTSLIATKNPQSVTGVDYSERAISFAQLLAPHAKFYVEQIDKLSFPDKSFDIIFLIEVLEHVPSAGRERIAKELSRILRDNGIIIVSSPSLLMPVIEKHEQHFSEATFCNALAPYFIANQVTGQDGTGYIRTLYLFFFRLAKNRLWTLHPAIQFLTKTFYPHFLNKVPIHHARRFVGIFRKS</sequence>
<accession>A0A1G2G067</accession>
<organism evidence="3 4">
    <name type="scientific">Candidatus Ryanbacteria bacterium RIFCSPHIGHO2_01_FULL_45_22</name>
    <dbReference type="NCBI Taxonomy" id="1802114"/>
    <lineage>
        <taxon>Bacteria</taxon>
        <taxon>Candidatus Ryaniibacteriota</taxon>
    </lineage>
</organism>
<dbReference type="SUPFAM" id="SSF53335">
    <property type="entry name" value="S-adenosyl-L-methionine-dependent methyltransferases"/>
    <property type="match status" value="1"/>
</dbReference>
<dbReference type="Pfam" id="PF08241">
    <property type="entry name" value="Methyltransf_11"/>
    <property type="match status" value="1"/>
</dbReference>
<comment type="caution">
    <text evidence="3">The sequence shown here is derived from an EMBL/GenBank/DDBJ whole genome shotgun (WGS) entry which is preliminary data.</text>
</comment>